<dbReference type="AlphaFoldDB" id="A0A8J8C511"/>
<sequence length="126" mass="13764">MSINTSGSTPEVSSHALQRYIQRSDSPMVTAADLSYRFATGLRVEIEGKNYTEARLTQESGIPLVLLRQHSHVATVVYARGETVLFTDASPTLECRKCGMKEPGADGTATCTECKANDWMLIDPPL</sequence>
<dbReference type="EMBL" id="JAHQXF010000002">
    <property type="protein sequence ID" value="MBV0924749.1"/>
    <property type="molecule type" value="Genomic_DNA"/>
</dbReference>
<keyword evidence="2" id="KW-1185">Reference proteome</keyword>
<comment type="caution">
    <text evidence="1">The sequence shown here is derived from an EMBL/GenBank/DDBJ whole genome shotgun (WGS) entry which is preliminary data.</text>
</comment>
<dbReference type="Proteomes" id="UP000766550">
    <property type="component" value="Unassembled WGS sequence"/>
</dbReference>
<accession>A0A8J8C511</accession>
<proteinExistence type="predicted"/>
<reference evidence="1 2" key="1">
    <citation type="submission" date="2021-06" db="EMBL/GenBank/DDBJ databases">
        <title>New haloarchaea isolates fom saline soil.</title>
        <authorList>
            <person name="Duran-Viseras A."/>
            <person name="Sanchez-Porro C.S."/>
            <person name="Ventosa A."/>
        </authorList>
    </citation>
    <scope>NUCLEOTIDE SEQUENCE [LARGE SCALE GENOMIC DNA]</scope>
    <source>
        <strain evidence="1 2">JCM 183640</strain>
    </source>
</reference>
<evidence type="ECO:0000313" key="2">
    <source>
        <dbReference type="Proteomes" id="UP000766550"/>
    </source>
</evidence>
<name>A0A8J8C511_9EURY</name>
<protein>
    <submittedName>
        <fullName evidence="1">Uncharacterized protein</fullName>
    </submittedName>
</protein>
<dbReference type="RefSeq" id="WP_162317609.1">
    <property type="nucleotide sequence ID" value="NZ_JAHQXF010000002.1"/>
</dbReference>
<gene>
    <name evidence="1" type="ORF">KTS45_11115</name>
</gene>
<evidence type="ECO:0000313" key="1">
    <source>
        <dbReference type="EMBL" id="MBV0924749.1"/>
    </source>
</evidence>
<organism evidence="1 2">
    <name type="scientific">Haloarcula limicola</name>
    <dbReference type="NCBI Taxonomy" id="1429915"/>
    <lineage>
        <taxon>Archaea</taxon>
        <taxon>Methanobacteriati</taxon>
        <taxon>Methanobacteriota</taxon>
        <taxon>Stenosarchaea group</taxon>
        <taxon>Halobacteria</taxon>
        <taxon>Halobacteriales</taxon>
        <taxon>Haloarculaceae</taxon>
        <taxon>Haloarcula</taxon>
    </lineage>
</organism>